<evidence type="ECO:0000256" key="6">
    <source>
        <dbReference type="ARBA" id="ARBA00049348"/>
    </source>
</evidence>
<dbReference type="STRING" id="381764.Fnod_0041"/>
<dbReference type="Proteomes" id="UP000002415">
    <property type="component" value="Chromosome"/>
</dbReference>
<keyword evidence="3 8" id="KW-0808">Transferase</keyword>
<dbReference type="KEGG" id="fno:Fnod_0041"/>
<protein>
    <submittedName>
        <fullName evidence="8">Methylated-DNA--protein-cysteine methyltransferase</fullName>
    </submittedName>
</protein>
<dbReference type="EMBL" id="CP000771">
    <property type="protein sequence ID" value="ABS59912.1"/>
    <property type="molecule type" value="Genomic_DNA"/>
</dbReference>
<dbReference type="GO" id="GO:0006281">
    <property type="term" value="P:DNA repair"/>
    <property type="evidence" value="ECO:0007669"/>
    <property type="project" value="UniProtKB-KW"/>
</dbReference>
<dbReference type="Pfam" id="PF01035">
    <property type="entry name" value="DNA_binding_1"/>
    <property type="match status" value="1"/>
</dbReference>
<proteinExistence type="predicted"/>
<dbReference type="GO" id="GO:0003908">
    <property type="term" value="F:methylated-DNA-[protein]-cysteine S-methyltransferase activity"/>
    <property type="evidence" value="ECO:0007669"/>
    <property type="project" value="UniProtKB-EC"/>
</dbReference>
<dbReference type="NCBIfam" id="TIGR00589">
    <property type="entry name" value="ogt"/>
    <property type="match status" value="1"/>
</dbReference>
<comment type="catalytic activity">
    <reaction evidence="1">
        <text>a 4-O-methyl-thymidine in DNA + L-cysteinyl-[protein] = a thymidine in DNA + S-methyl-L-cysteinyl-[protein]</text>
        <dbReference type="Rhea" id="RHEA:53428"/>
        <dbReference type="Rhea" id="RHEA-COMP:10131"/>
        <dbReference type="Rhea" id="RHEA-COMP:10132"/>
        <dbReference type="Rhea" id="RHEA-COMP:13555"/>
        <dbReference type="Rhea" id="RHEA-COMP:13556"/>
        <dbReference type="ChEBI" id="CHEBI:29950"/>
        <dbReference type="ChEBI" id="CHEBI:82612"/>
        <dbReference type="ChEBI" id="CHEBI:137386"/>
        <dbReference type="ChEBI" id="CHEBI:137387"/>
        <dbReference type="EC" id="2.1.1.63"/>
    </reaction>
</comment>
<dbReference type="PANTHER" id="PTHR10815:SF13">
    <property type="entry name" value="METHYLATED-DNA--PROTEIN-CYSTEINE METHYLTRANSFERASE"/>
    <property type="match status" value="1"/>
</dbReference>
<keyword evidence="9" id="KW-1185">Reference proteome</keyword>
<evidence type="ECO:0000256" key="2">
    <source>
        <dbReference type="ARBA" id="ARBA00022603"/>
    </source>
</evidence>
<evidence type="ECO:0000256" key="3">
    <source>
        <dbReference type="ARBA" id="ARBA00022679"/>
    </source>
</evidence>
<name>A7HJ29_FERNB</name>
<evidence type="ECO:0000256" key="1">
    <source>
        <dbReference type="ARBA" id="ARBA00001286"/>
    </source>
</evidence>
<evidence type="ECO:0000313" key="9">
    <source>
        <dbReference type="Proteomes" id="UP000002415"/>
    </source>
</evidence>
<dbReference type="CDD" id="cd06445">
    <property type="entry name" value="ATase"/>
    <property type="match status" value="1"/>
</dbReference>
<dbReference type="InterPro" id="IPR036388">
    <property type="entry name" value="WH-like_DNA-bd_sf"/>
</dbReference>
<keyword evidence="5" id="KW-0234">DNA repair</keyword>
<dbReference type="HOGENOM" id="CLU_000445_52_2_0"/>
<feature type="domain" description="Methylated-DNA-[protein]-cysteine S-methyltransferase DNA binding" evidence="7">
    <location>
        <begin position="70"/>
        <end position="151"/>
    </location>
</feature>
<evidence type="ECO:0000313" key="8">
    <source>
        <dbReference type="EMBL" id="ABS59912.1"/>
    </source>
</evidence>
<dbReference type="SUPFAM" id="SSF46767">
    <property type="entry name" value="Methylated DNA-protein cysteine methyltransferase, C-terminal domain"/>
    <property type="match status" value="1"/>
</dbReference>
<accession>A7HJ29</accession>
<dbReference type="RefSeq" id="WP_011993235.1">
    <property type="nucleotide sequence ID" value="NC_009718.1"/>
</dbReference>
<dbReference type="GO" id="GO:0032259">
    <property type="term" value="P:methylation"/>
    <property type="evidence" value="ECO:0007669"/>
    <property type="project" value="UniProtKB-KW"/>
</dbReference>
<keyword evidence="4" id="KW-0227">DNA damage</keyword>
<keyword evidence="2 8" id="KW-0489">Methyltransferase</keyword>
<evidence type="ECO:0000256" key="4">
    <source>
        <dbReference type="ARBA" id="ARBA00022763"/>
    </source>
</evidence>
<reference evidence="8 9" key="1">
    <citation type="submission" date="2007-07" db="EMBL/GenBank/DDBJ databases">
        <title>Complete sequence of Fervidobacterium nodosum Rt17-B1.</title>
        <authorList>
            <consortium name="US DOE Joint Genome Institute"/>
            <person name="Copeland A."/>
            <person name="Lucas S."/>
            <person name="Lapidus A."/>
            <person name="Barry K."/>
            <person name="Glavina del Rio T."/>
            <person name="Dalin E."/>
            <person name="Tice H."/>
            <person name="Pitluck S."/>
            <person name="Saunders E."/>
            <person name="Brettin T."/>
            <person name="Bruce D."/>
            <person name="Detter J.C."/>
            <person name="Han C."/>
            <person name="Schmutz J."/>
            <person name="Larimer F."/>
            <person name="Land M."/>
            <person name="Hauser L."/>
            <person name="Kyrpides N."/>
            <person name="Mikhailova N."/>
            <person name="Nelson K."/>
            <person name="Gogarten J.P."/>
            <person name="Noll K."/>
            <person name="Richardson P."/>
        </authorList>
    </citation>
    <scope>NUCLEOTIDE SEQUENCE [LARGE SCALE GENOMIC DNA]</scope>
    <source>
        <strain evidence="9">ATCC 35602 / DSM 5306 / Rt17-B1</strain>
    </source>
</reference>
<comment type="catalytic activity">
    <reaction evidence="6">
        <text>a 6-O-methyl-2'-deoxyguanosine in DNA + L-cysteinyl-[protein] = S-methyl-L-cysteinyl-[protein] + a 2'-deoxyguanosine in DNA</text>
        <dbReference type="Rhea" id="RHEA:24000"/>
        <dbReference type="Rhea" id="RHEA-COMP:10131"/>
        <dbReference type="Rhea" id="RHEA-COMP:10132"/>
        <dbReference type="Rhea" id="RHEA-COMP:11367"/>
        <dbReference type="Rhea" id="RHEA-COMP:11368"/>
        <dbReference type="ChEBI" id="CHEBI:29950"/>
        <dbReference type="ChEBI" id="CHEBI:82612"/>
        <dbReference type="ChEBI" id="CHEBI:85445"/>
        <dbReference type="ChEBI" id="CHEBI:85448"/>
        <dbReference type="EC" id="2.1.1.63"/>
    </reaction>
</comment>
<dbReference type="OrthoDB" id="9802228at2"/>
<evidence type="ECO:0000259" key="7">
    <source>
        <dbReference type="Pfam" id="PF01035"/>
    </source>
</evidence>
<reference evidence="8 9" key="2">
    <citation type="journal article" date="2009" name="Proc. Natl. Acad. Sci. U.S.A.">
        <title>On the chimeric nature, thermophilic origin, and phylogenetic placement of the Thermotogales.</title>
        <authorList>
            <person name="Zhaxybayeva O."/>
            <person name="Swithers K.S."/>
            <person name="Lapierre P."/>
            <person name="Fournier G.P."/>
            <person name="Bickhart D.M."/>
            <person name="DeBoy R.T."/>
            <person name="Nelson K.E."/>
            <person name="Nesbo C.L."/>
            <person name="Doolittle W.F."/>
            <person name="Gogarten J.P."/>
            <person name="Noll K.M."/>
        </authorList>
    </citation>
    <scope>NUCLEOTIDE SEQUENCE [LARGE SCALE GENOMIC DNA]</scope>
    <source>
        <strain evidence="9">ATCC 35602 / DSM 5306 / Rt17-B1</strain>
    </source>
</reference>
<dbReference type="InterPro" id="IPR001497">
    <property type="entry name" value="MethylDNA_cys_MeTrfase_AS"/>
</dbReference>
<dbReference type="Gene3D" id="1.10.10.10">
    <property type="entry name" value="Winged helix-like DNA-binding domain superfamily/Winged helix DNA-binding domain"/>
    <property type="match status" value="1"/>
</dbReference>
<dbReference type="InterPro" id="IPR014048">
    <property type="entry name" value="MethylDNA_cys_MeTrfase_DNA-bd"/>
</dbReference>
<dbReference type="PANTHER" id="PTHR10815">
    <property type="entry name" value="METHYLATED-DNA--PROTEIN-CYSTEINE METHYLTRANSFERASE"/>
    <property type="match status" value="1"/>
</dbReference>
<dbReference type="InterPro" id="IPR036217">
    <property type="entry name" value="MethylDNA_cys_MeTrfase_DNAb"/>
</dbReference>
<dbReference type="PROSITE" id="PS00374">
    <property type="entry name" value="MGMT"/>
    <property type="match status" value="1"/>
</dbReference>
<organism evidence="8 9">
    <name type="scientific">Fervidobacterium nodosum (strain ATCC 35602 / DSM 5306 / Rt17-B1)</name>
    <dbReference type="NCBI Taxonomy" id="381764"/>
    <lineage>
        <taxon>Bacteria</taxon>
        <taxon>Thermotogati</taxon>
        <taxon>Thermotogota</taxon>
        <taxon>Thermotogae</taxon>
        <taxon>Thermotogales</taxon>
        <taxon>Fervidobacteriaceae</taxon>
        <taxon>Fervidobacterium</taxon>
    </lineage>
</organism>
<dbReference type="AlphaFoldDB" id="A7HJ29"/>
<gene>
    <name evidence="8" type="ordered locus">Fnod_0041</name>
</gene>
<evidence type="ECO:0000256" key="5">
    <source>
        <dbReference type="ARBA" id="ARBA00023204"/>
    </source>
</evidence>
<sequence>MDKYEIFSIRCEIGSILVYTNSEICEKISFTEESIPESGDNIFTKQIREYLNRERKILDFPVKYSSGPVFTRIWNYLRGNVSYGRIVTYSEIAKACKTNLRVVGYAMASNPLPLYIPCHRVIGSRGIGGYSGKEHNIDGIKWKKYFLTLEGSL</sequence>
<dbReference type="eggNOG" id="COG0350">
    <property type="taxonomic scope" value="Bacteria"/>
</dbReference>